<dbReference type="Proteomes" id="UP000030693">
    <property type="component" value="Unassembled WGS sequence"/>
</dbReference>
<dbReference type="GeneID" id="20526396"/>
<dbReference type="AlphaFoldDB" id="A0A058ZD14"/>
<accession>A0A058ZD14</accession>
<evidence type="ECO:0000313" key="1">
    <source>
        <dbReference type="EMBL" id="KCV72274.1"/>
    </source>
</evidence>
<keyword evidence="2" id="KW-1185">Reference proteome</keyword>
<evidence type="ECO:0000313" key="2">
    <source>
        <dbReference type="Proteomes" id="UP000030693"/>
    </source>
</evidence>
<proteinExistence type="predicted"/>
<protein>
    <submittedName>
        <fullName evidence="1">Uncharacterized protein</fullName>
    </submittedName>
</protein>
<reference evidence="1" key="1">
    <citation type="submission" date="2013-04" db="EMBL/GenBank/DDBJ databases">
        <title>The Genome Sequence of Fonticula alba ATCC 38817.</title>
        <authorList>
            <consortium name="The Broad Institute Genomics Platform"/>
            <person name="Russ C."/>
            <person name="Cuomo C."/>
            <person name="Burger G."/>
            <person name="Gray M.W."/>
            <person name="Holland P.W.H."/>
            <person name="King N."/>
            <person name="Lang F.B.F."/>
            <person name="Roger A.J."/>
            <person name="Ruiz-Trillo I."/>
            <person name="Brown M."/>
            <person name="Walker B."/>
            <person name="Young S."/>
            <person name="Zeng Q."/>
            <person name="Gargeya S."/>
            <person name="Fitzgerald M."/>
            <person name="Haas B."/>
            <person name="Abouelleil A."/>
            <person name="Allen A.W."/>
            <person name="Alvarado L."/>
            <person name="Arachchi H.M."/>
            <person name="Berlin A.M."/>
            <person name="Chapman S.B."/>
            <person name="Gainer-Dewar J."/>
            <person name="Goldberg J."/>
            <person name="Griggs A."/>
            <person name="Gujja S."/>
            <person name="Hansen M."/>
            <person name="Howarth C."/>
            <person name="Imamovic A."/>
            <person name="Ireland A."/>
            <person name="Larimer J."/>
            <person name="McCowan C."/>
            <person name="Murphy C."/>
            <person name="Pearson M."/>
            <person name="Poon T.W."/>
            <person name="Priest M."/>
            <person name="Roberts A."/>
            <person name="Saif S."/>
            <person name="Shea T."/>
            <person name="Sisk P."/>
            <person name="Sykes S."/>
            <person name="Wortman J."/>
            <person name="Nusbaum C."/>
            <person name="Birren B."/>
        </authorList>
    </citation>
    <scope>NUCLEOTIDE SEQUENCE [LARGE SCALE GENOMIC DNA]</scope>
    <source>
        <strain evidence="1">ATCC 38817</strain>
    </source>
</reference>
<gene>
    <name evidence="1" type="ORF">H696_01671</name>
</gene>
<dbReference type="RefSeq" id="XP_009493852.1">
    <property type="nucleotide sequence ID" value="XM_009495577.1"/>
</dbReference>
<name>A0A058ZD14_FONAL</name>
<sequence>MGGIGGVAGIRSGREWEGRRRRGGGEGGGGPMVGGALIVVAAFIAPRRGEGPPRWEDGFMGASAEATCLVPDAVAGRAAAVARRRGIGIQGVDRVRWGRHLVDEGAQHQRRRIHLPGLDRQAEGKVHAIAQGAEAVDIAVLAGRVRAVETVVNGAKPTAGGKIFPGGRGLGVVKANALVIWAPPDEAIGAGGLVEGAHPVLQDHGHGLRHIALAVQDGQDVARPVGGSRRLGGRGRARGRRAVGAAGLAGRRVDAFEE</sequence>
<dbReference type="EMBL" id="KB932202">
    <property type="protein sequence ID" value="KCV72274.1"/>
    <property type="molecule type" value="Genomic_DNA"/>
</dbReference>
<organism evidence="1">
    <name type="scientific">Fonticula alba</name>
    <name type="common">Slime mold</name>
    <dbReference type="NCBI Taxonomy" id="691883"/>
    <lineage>
        <taxon>Eukaryota</taxon>
        <taxon>Rotosphaerida</taxon>
        <taxon>Fonticulaceae</taxon>
        <taxon>Fonticula</taxon>
    </lineage>
</organism>